<gene>
    <name evidence="2" type="ORF">NDI38_21385</name>
</gene>
<sequence>MTIEREMGGSVAKQFPFGDKRRCFGATSALKAGWQALASKPWRKRRRLPASAPTVLQWAAVGGNNHDTNDHSGTIGKASEGGDHA</sequence>
<proteinExistence type="predicted"/>
<accession>A0ABV0KRT2</accession>
<keyword evidence="3" id="KW-1185">Reference proteome</keyword>
<reference evidence="2 3" key="1">
    <citation type="submission" date="2022-04" db="EMBL/GenBank/DDBJ databases">
        <title>Positive selection, recombination, and allopatry shape intraspecific diversity of widespread and dominant cyanobacteria.</title>
        <authorList>
            <person name="Wei J."/>
            <person name="Shu W."/>
            <person name="Hu C."/>
        </authorList>
    </citation>
    <scope>NUCLEOTIDE SEQUENCE [LARGE SCALE GENOMIC DNA]</scope>
    <source>
        <strain evidence="2 3">AS-A4</strain>
    </source>
</reference>
<protein>
    <submittedName>
        <fullName evidence="2">Uncharacterized protein</fullName>
    </submittedName>
</protein>
<comment type="caution">
    <text evidence="2">The sequence shown here is derived from an EMBL/GenBank/DDBJ whole genome shotgun (WGS) entry which is preliminary data.</text>
</comment>
<evidence type="ECO:0000313" key="2">
    <source>
        <dbReference type="EMBL" id="MEP1060989.1"/>
    </source>
</evidence>
<evidence type="ECO:0000313" key="3">
    <source>
        <dbReference type="Proteomes" id="UP001476950"/>
    </source>
</evidence>
<dbReference type="RefSeq" id="WP_190447096.1">
    <property type="nucleotide sequence ID" value="NZ_JAMPLM010000025.1"/>
</dbReference>
<evidence type="ECO:0000256" key="1">
    <source>
        <dbReference type="SAM" id="MobiDB-lite"/>
    </source>
</evidence>
<organism evidence="2 3">
    <name type="scientific">Stenomitos frigidus AS-A4</name>
    <dbReference type="NCBI Taxonomy" id="2933935"/>
    <lineage>
        <taxon>Bacteria</taxon>
        <taxon>Bacillati</taxon>
        <taxon>Cyanobacteriota</taxon>
        <taxon>Cyanophyceae</taxon>
        <taxon>Leptolyngbyales</taxon>
        <taxon>Leptolyngbyaceae</taxon>
        <taxon>Stenomitos</taxon>
    </lineage>
</organism>
<feature type="region of interest" description="Disordered" evidence="1">
    <location>
        <begin position="61"/>
        <end position="85"/>
    </location>
</feature>
<name>A0ABV0KRT2_9CYAN</name>
<dbReference type="EMBL" id="JAMPLM010000025">
    <property type="protein sequence ID" value="MEP1060989.1"/>
    <property type="molecule type" value="Genomic_DNA"/>
</dbReference>
<dbReference type="Proteomes" id="UP001476950">
    <property type="component" value="Unassembled WGS sequence"/>
</dbReference>